<dbReference type="SUPFAM" id="SSF81464">
    <property type="entry name" value="Cytochrome c oxidase subunit II-like, transmembrane region"/>
    <property type="match status" value="1"/>
</dbReference>
<evidence type="ECO:0000259" key="20">
    <source>
        <dbReference type="PROSITE" id="PS50999"/>
    </source>
</evidence>
<dbReference type="RefSeq" id="WP_370564214.1">
    <property type="nucleotide sequence ID" value="NZ_JBFWIB010000007.1"/>
</dbReference>
<comment type="caution">
    <text evidence="21">The sequence shown here is derived from an EMBL/GenBank/DDBJ whole genome shotgun (WGS) entry which is preliminary data.</text>
</comment>
<keyword evidence="9 17" id="KW-1133">Transmembrane helix</keyword>
<proteinExistence type="inferred from homology"/>
<protein>
    <recommendedName>
        <fullName evidence="15">Cytochrome c oxidase subunit 2</fullName>
        <ecNumber evidence="15">7.1.1.9</ecNumber>
    </recommendedName>
</protein>
<dbReference type="Pfam" id="PF02790">
    <property type="entry name" value="COX2_TM"/>
    <property type="match status" value="1"/>
</dbReference>
<dbReference type="InterPro" id="IPR014222">
    <property type="entry name" value="Cyt_c_oxidase_su2"/>
</dbReference>
<evidence type="ECO:0000256" key="16">
    <source>
        <dbReference type="SAM" id="MobiDB-lite"/>
    </source>
</evidence>
<dbReference type="PROSITE" id="PS00078">
    <property type="entry name" value="COX2"/>
    <property type="match status" value="1"/>
</dbReference>
<keyword evidence="5 14" id="KW-0812">Transmembrane</keyword>
<evidence type="ECO:0000256" key="1">
    <source>
        <dbReference type="ARBA" id="ARBA00004141"/>
    </source>
</evidence>
<dbReference type="Gene3D" id="2.60.40.420">
    <property type="entry name" value="Cupredoxins - blue copper proteins"/>
    <property type="match status" value="1"/>
</dbReference>
<keyword evidence="3 14" id="KW-0813">Transport</keyword>
<keyword evidence="18" id="KW-0732">Signal</keyword>
<dbReference type="InterPro" id="IPR036257">
    <property type="entry name" value="Cyt_c_oxidase_su2_TM_sf"/>
</dbReference>
<sequence length="315" mass="34454">MQAGRFKQWALGLATMALSASASAQSADPQRWQLNMGRGVTASSQHAYDAHMFVLWVCVVIGILVFGAMAFAMVKFRKSKGAVAAQFSHNTTAEIIWTIVPIIILVVMAVPATSKLIAMYDTRESEMTVKVTGYQWMWEYEYLGEDVAFTSRLDRDSDRLRQNPAATRAEFDAHPAYLLDVDNALVLPTDTKIRFVITADDVIHAWWVPALGWKQDAIPGLVNEAWTEITEPGVYRGQCAELCGKDHGFMPIVVRAVPRHEFDAWLAAEKVKNNPPAEPAQPQPEEPAAPAETDETAAAPSPESTDSAVAAPAAG</sequence>
<evidence type="ECO:0000256" key="10">
    <source>
        <dbReference type="ARBA" id="ARBA00023008"/>
    </source>
</evidence>
<feature type="domain" description="Cytochrome oxidase subunit II transmembrane region profile" evidence="20">
    <location>
        <begin position="28"/>
        <end position="123"/>
    </location>
</feature>
<evidence type="ECO:0000256" key="13">
    <source>
        <dbReference type="ARBA" id="ARBA00047816"/>
    </source>
</evidence>
<dbReference type="PRINTS" id="PR01166">
    <property type="entry name" value="CYCOXIDASEII"/>
</dbReference>
<comment type="cofactor">
    <cofactor evidence="15">
        <name>Cu cation</name>
        <dbReference type="ChEBI" id="CHEBI:23378"/>
    </cofactor>
    <text evidence="15">Binds a copper A center.</text>
</comment>
<keyword evidence="7" id="KW-1278">Translocase</keyword>
<evidence type="ECO:0000256" key="4">
    <source>
        <dbReference type="ARBA" id="ARBA00022660"/>
    </source>
</evidence>
<evidence type="ECO:0000256" key="9">
    <source>
        <dbReference type="ARBA" id="ARBA00022989"/>
    </source>
</evidence>
<dbReference type="SUPFAM" id="SSF49503">
    <property type="entry name" value="Cupredoxins"/>
    <property type="match status" value="1"/>
</dbReference>
<dbReference type="InterPro" id="IPR008972">
    <property type="entry name" value="Cupredoxin"/>
</dbReference>
<dbReference type="PANTHER" id="PTHR22888:SF9">
    <property type="entry name" value="CYTOCHROME C OXIDASE SUBUNIT 2"/>
    <property type="match status" value="1"/>
</dbReference>
<name>A0ABV4HQU0_9GAMM</name>
<gene>
    <name evidence="21" type="primary">coxB</name>
    <name evidence="21" type="ORF">AB6713_10900</name>
</gene>
<keyword evidence="4 14" id="KW-0679">Respiratory chain</keyword>
<evidence type="ECO:0000256" key="18">
    <source>
        <dbReference type="SAM" id="SignalP"/>
    </source>
</evidence>
<dbReference type="PROSITE" id="PS50857">
    <property type="entry name" value="COX2_CUA"/>
    <property type="match status" value="1"/>
</dbReference>
<evidence type="ECO:0000313" key="22">
    <source>
        <dbReference type="Proteomes" id="UP001566331"/>
    </source>
</evidence>
<organism evidence="21 22">
    <name type="scientific">Luteimonas salinilitoris</name>
    <dbReference type="NCBI Taxonomy" id="3237697"/>
    <lineage>
        <taxon>Bacteria</taxon>
        <taxon>Pseudomonadati</taxon>
        <taxon>Pseudomonadota</taxon>
        <taxon>Gammaproteobacteria</taxon>
        <taxon>Lysobacterales</taxon>
        <taxon>Lysobacteraceae</taxon>
        <taxon>Luteimonas</taxon>
    </lineage>
</organism>
<feature type="region of interest" description="Disordered" evidence="16">
    <location>
        <begin position="269"/>
        <end position="315"/>
    </location>
</feature>
<feature type="signal peptide" evidence="18">
    <location>
        <begin position="1"/>
        <end position="24"/>
    </location>
</feature>
<feature type="chain" id="PRO_5045965138" description="Cytochrome c oxidase subunit 2" evidence="18">
    <location>
        <begin position="25"/>
        <end position="315"/>
    </location>
</feature>
<feature type="compositionally biased region" description="Pro residues" evidence="16">
    <location>
        <begin position="276"/>
        <end position="287"/>
    </location>
</feature>
<dbReference type="NCBIfam" id="TIGR02866">
    <property type="entry name" value="CoxB"/>
    <property type="match status" value="1"/>
</dbReference>
<comment type="similarity">
    <text evidence="2 14">Belongs to the cytochrome c oxidase subunit 2 family.</text>
</comment>
<dbReference type="InterPro" id="IPR002429">
    <property type="entry name" value="CcO_II-like_C"/>
</dbReference>
<evidence type="ECO:0000256" key="3">
    <source>
        <dbReference type="ARBA" id="ARBA00022448"/>
    </source>
</evidence>
<dbReference type="EC" id="7.1.1.9" evidence="15"/>
<dbReference type="PROSITE" id="PS50999">
    <property type="entry name" value="COX2_TM"/>
    <property type="match status" value="1"/>
</dbReference>
<evidence type="ECO:0000256" key="6">
    <source>
        <dbReference type="ARBA" id="ARBA00022723"/>
    </source>
</evidence>
<dbReference type="Gene3D" id="1.10.287.90">
    <property type="match status" value="1"/>
</dbReference>
<evidence type="ECO:0000256" key="15">
    <source>
        <dbReference type="RuleBase" id="RU004024"/>
    </source>
</evidence>
<evidence type="ECO:0000256" key="5">
    <source>
        <dbReference type="ARBA" id="ARBA00022692"/>
    </source>
</evidence>
<dbReference type="InterPro" id="IPR001505">
    <property type="entry name" value="Copper_CuA"/>
</dbReference>
<feature type="transmembrane region" description="Helical" evidence="17">
    <location>
        <begin position="95"/>
        <end position="120"/>
    </location>
</feature>
<reference evidence="21 22" key="1">
    <citation type="submission" date="2024-07" db="EMBL/GenBank/DDBJ databases">
        <title>Luteimonas salilacus sp. nov., isolated from the shore soil of Salt Lake in Tibet of China.</title>
        <authorList>
            <person name="Zhang X."/>
            <person name="Li A."/>
        </authorList>
    </citation>
    <scope>NUCLEOTIDE SEQUENCE [LARGE SCALE GENOMIC DNA]</scope>
    <source>
        <strain evidence="21 22">B3-2-R+30</strain>
    </source>
</reference>
<dbReference type="InterPro" id="IPR011759">
    <property type="entry name" value="Cyt_c_oxidase_su2_TM_dom"/>
</dbReference>
<dbReference type="PANTHER" id="PTHR22888">
    <property type="entry name" value="CYTOCHROME C OXIDASE, SUBUNIT II"/>
    <property type="match status" value="1"/>
</dbReference>
<evidence type="ECO:0000256" key="17">
    <source>
        <dbReference type="SAM" id="Phobius"/>
    </source>
</evidence>
<evidence type="ECO:0000256" key="11">
    <source>
        <dbReference type="ARBA" id="ARBA00023136"/>
    </source>
</evidence>
<keyword evidence="10 15" id="KW-0186">Copper</keyword>
<dbReference type="InterPro" id="IPR045187">
    <property type="entry name" value="CcO_II"/>
</dbReference>
<keyword evidence="6 15" id="KW-0479">Metal-binding</keyword>
<dbReference type="Proteomes" id="UP001566331">
    <property type="component" value="Unassembled WGS sequence"/>
</dbReference>
<comment type="function">
    <text evidence="12 15">Subunits I and II form the functional core of the enzyme complex. Electrons originating in cytochrome c are transferred via heme a and Cu(A) to the binuclear center formed by heme a3 and Cu(B).</text>
</comment>
<dbReference type="Pfam" id="PF00116">
    <property type="entry name" value="COX2"/>
    <property type="match status" value="1"/>
</dbReference>
<evidence type="ECO:0000256" key="12">
    <source>
        <dbReference type="ARBA" id="ARBA00024688"/>
    </source>
</evidence>
<feature type="transmembrane region" description="Helical" evidence="17">
    <location>
        <begin position="50"/>
        <end position="74"/>
    </location>
</feature>
<evidence type="ECO:0000259" key="19">
    <source>
        <dbReference type="PROSITE" id="PS50857"/>
    </source>
</evidence>
<keyword evidence="22" id="KW-1185">Reference proteome</keyword>
<comment type="catalytic activity">
    <reaction evidence="13 15">
        <text>4 Fe(II)-[cytochrome c] + O2 + 8 H(+)(in) = 4 Fe(III)-[cytochrome c] + 2 H2O + 4 H(+)(out)</text>
        <dbReference type="Rhea" id="RHEA:11436"/>
        <dbReference type="Rhea" id="RHEA-COMP:10350"/>
        <dbReference type="Rhea" id="RHEA-COMP:14399"/>
        <dbReference type="ChEBI" id="CHEBI:15377"/>
        <dbReference type="ChEBI" id="CHEBI:15378"/>
        <dbReference type="ChEBI" id="CHEBI:15379"/>
        <dbReference type="ChEBI" id="CHEBI:29033"/>
        <dbReference type="ChEBI" id="CHEBI:29034"/>
        <dbReference type="EC" id="7.1.1.9"/>
    </reaction>
</comment>
<keyword evidence="8 14" id="KW-0249">Electron transport</keyword>
<feature type="domain" description="Cytochrome oxidase subunit II copper A binding" evidence="19">
    <location>
        <begin position="124"/>
        <end position="268"/>
    </location>
</feature>
<evidence type="ECO:0000256" key="7">
    <source>
        <dbReference type="ARBA" id="ARBA00022967"/>
    </source>
</evidence>
<accession>A0ABV4HQU0</accession>
<evidence type="ECO:0000256" key="2">
    <source>
        <dbReference type="ARBA" id="ARBA00007866"/>
    </source>
</evidence>
<comment type="subcellular location">
    <subcellularLocation>
        <location evidence="14">Cell membrane</location>
        <topology evidence="14">Multi-pass membrane protein</topology>
    </subcellularLocation>
    <subcellularLocation>
        <location evidence="1">Membrane</location>
        <topology evidence="1">Multi-pass membrane protein</topology>
    </subcellularLocation>
</comment>
<evidence type="ECO:0000313" key="21">
    <source>
        <dbReference type="EMBL" id="MEZ0475119.1"/>
    </source>
</evidence>
<evidence type="ECO:0000256" key="8">
    <source>
        <dbReference type="ARBA" id="ARBA00022982"/>
    </source>
</evidence>
<dbReference type="EMBL" id="JBFWIC010000013">
    <property type="protein sequence ID" value="MEZ0475119.1"/>
    <property type="molecule type" value="Genomic_DNA"/>
</dbReference>
<evidence type="ECO:0000256" key="14">
    <source>
        <dbReference type="RuleBase" id="RU000456"/>
    </source>
</evidence>
<keyword evidence="11 17" id="KW-0472">Membrane</keyword>
<feature type="compositionally biased region" description="Low complexity" evidence="16">
    <location>
        <begin position="288"/>
        <end position="303"/>
    </location>
</feature>